<dbReference type="GO" id="GO:0016301">
    <property type="term" value="F:kinase activity"/>
    <property type="evidence" value="ECO:0007669"/>
    <property type="project" value="UniProtKB-KW"/>
</dbReference>
<sequence>MIAVNKIALNTMINIHKICQHFSLGEPKGSLVKIASGLTNEVFLLATTEGKFVIKRIDLGSVRARPKREYQYTENLAAKLHSLGIPTVVALAVNQNFILAENHHLILAYPFISGEVLYGPIGPVSEEHAKESGALLGLIHQLNIRYSPESTSFGYSYVIPIQQWHEYIDTAKQQKLSWYIELESKLETFLHWNRIHREADQRLAKNLIYSHGDYFPHNIMWHDNQPILMDWELAGRINAGLEFVLALILFSGFATENQFDRQVVKFFLEGYYATGACLRDDLDDAIWGAIGKAWLNWMAFQAKRSLDKKLSKEERQAASQTVITFYYNLESLLARIPLMKSLLNT</sequence>
<keyword evidence="2" id="KW-0418">Kinase</keyword>
<evidence type="ECO:0000313" key="3">
    <source>
        <dbReference type="Proteomes" id="UP000201728"/>
    </source>
</evidence>
<reference evidence="3" key="1">
    <citation type="submission" date="2016-07" db="EMBL/GenBank/DDBJ databases">
        <authorList>
            <person name="Florea S."/>
            <person name="Webb J.S."/>
            <person name="Jaromczyk J."/>
            <person name="Schardl C.L."/>
        </authorList>
    </citation>
    <scope>NUCLEOTIDE SEQUENCE [LARGE SCALE GENOMIC DNA]</scope>
    <source>
        <strain evidence="3">CDC-D5610</strain>
    </source>
</reference>
<gene>
    <name evidence="2" type="ORF">clem_06690</name>
</gene>
<evidence type="ECO:0000259" key="1">
    <source>
        <dbReference type="Pfam" id="PF01636"/>
    </source>
</evidence>
<keyword evidence="3" id="KW-1185">Reference proteome</keyword>
<dbReference type="InterPro" id="IPR002575">
    <property type="entry name" value="Aminoglycoside_PTrfase"/>
</dbReference>
<dbReference type="Proteomes" id="UP000201728">
    <property type="component" value="Chromosome"/>
</dbReference>
<dbReference type="InterPro" id="IPR011009">
    <property type="entry name" value="Kinase-like_dom_sf"/>
</dbReference>
<dbReference type="KEGG" id="lcd:clem_06690"/>
<accession>A0A222P231</accession>
<organism evidence="2 3">
    <name type="scientific">Legionella clemsonensis</name>
    <dbReference type="NCBI Taxonomy" id="1867846"/>
    <lineage>
        <taxon>Bacteria</taxon>
        <taxon>Pseudomonadati</taxon>
        <taxon>Pseudomonadota</taxon>
        <taxon>Gammaproteobacteria</taxon>
        <taxon>Legionellales</taxon>
        <taxon>Legionellaceae</taxon>
        <taxon>Legionella</taxon>
    </lineage>
</organism>
<dbReference type="Gene3D" id="3.30.200.20">
    <property type="entry name" value="Phosphorylase Kinase, domain 1"/>
    <property type="match status" value="1"/>
</dbReference>
<feature type="domain" description="Aminoglycoside phosphotransferase" evidence="1">
    <location>
        <begin position="32"/>
        <end position="261"/>
    </location>
</feature>
<keyword evidence="2" id="KW-0808">Transferase</keyword>
<dbReference type="AlphaFoldDB" id="A0A222P231"/>
<evidence type="ECO:0000313" key="2">
    <source>
        <dbReference type="EMBL" id="ASQ45893.1"/>
    </source>
</evidence>
<dbReference type="EMBL" id="CP016397">
    <property type="protein sequence ID" value="ASQ45893.1"/>
    <property type="molecule type" value="Genomic_DNA"/>
</dbReference>
<dbReference type="SUPFAM" id="SSF56112">
    <property type="entry name" value="Protein kinase-like (PK-like)"/>
    <property type="match status" value="1"/>
</dbReference>
<name>A0A222P231_9GAMM</name>
<dbReference type="Pfam" id="PF01636">
    <property type="entry name" value="APH"/>
    <property type="match status" value="1"/>
</dbReference>
<dbReference type="Gene3D" id="3.90.1200.10">
    <property type="match status" value="1"/>
</dbReference>
<proteinExistence type="predicted"/>
<protein>
    <submittedName>
        <fullName evidence="2">Homoserine kinase</fullName>
    </submittedName>
</protein>